<name>A0A7Y6A4F7_9CELL</name>
<evidence type="ECO:0000256" key="2">
    <source>
        <dbReference type="ARBA" id="ARBA00001966"/>
    </source>
</evidence>
<dbReference type="InterPro" id="IPR023753">
    <property type="entry name" value="FAD/NAD-binding_dom"/>
</dbReference>
<evidence type="ECO:0000256" key="7">
    <source>
        <dbReference type="ARBA" id="ARBA00023002"/>
    </source>
</evidence>
<evidence type="ECO:0000259" key="10">
    <source>
        <dbReference type="Pfam" id="PF00724"/>
    </source>
</evidence>
<evidence type="ECO:0000256" key="5">
    <source>
        <dbReference type="ARBA" id="ARBA00022643"/>
    </source>
</evidence>
<dbReference type="RefSeq" id="WP_175349318.1">
    <property type="nucleotide sequence ID" value="NZ_JABMCI010000070.1"/>
</dbReference>
<keyword evidence="7" id="KW-0560">Oxidoreductase</keyword>
<keyword evidence="4" id="KW-0285">Flavoprotein</keyword>
<evidence type="ECO:0000256" key="9">
    <source>
        <dbReference type="ARBA" id="ARBA00023014"/>
    </source>
</evidence>
<evidence type="ECO:0000256" key="3">
    <source>
        <dbReference type="ARBA" id="ARBA00011048"/>
    </source>
</evidence>
<evidence type="ECO:0000256" key="1">
    <source>
        <dbReference type="ARBA" id="ARBA00001917"/>
    </source>
</evidence>
<dbReference type="InterPro" id="IPR051793">
    <property type="entry name" value="NADH:flavin_oxidoreductase"/>
</dbReference>
<dbReference type="Gene3D" id="3.20.20.70">
    <property type="entry name" value="Aldolase class I"/>
    <property type="match status" value="1"/>
</dbReference>
<dbReference type="Gene3D" id="3.40.50.720">
    <property type="entry name" value="NAD(P)-binding Rossmann-like Domain"/>
    <property type="match status" value="1"/>
</dbReference>
<dbReference type="InterPro" id="IPR001155">
    <property type="entry name" value="OxRdtase_FMN_N"/>
</dbReference>
<comment type="cofactor">
    <cofactor evidence="2">
        <name>[4Fe-4S] cluster</name>
        <dbReference type="ChEBI" id="CHEBI:49883"/>
    </cofactor>
</comment>
<dbReference type="SUPFAM" id="SSF51905">
    <property type="entry name" value="FAD/NAD(P)-binding domain"/>
    <property type="match status" value="1"/>
</dbReference>
<dbReference type="Gene3D" id="3.50.50.60">
    <property type="entry name" value="FAD/NAD(P)-binding domain"/>
    <property type="match status" value="1"/>
</dbReference>
<comment type="cofactor">
    <cofactor evidence="1">
        <name>FMN</name>
        <dbReference type="ChEBI" id="CHEBI:58210"/>
    </cofactor>
</comment>
<feature type="domain" description="FAD/NAD(P)-binding" evidence="11">
    <location>
        <begin position="383"/>
        <end position="614"/>
    </location>
</feature>
<keyword evidence="5" id="KW-0288">FMN</keyword>
<dbReference type="GO" id="GO:0051536">
    <property type="term" value="F:iron-sulfur cluster binding"/>
    <property type="evidence" value="ECO:0007669"/>
    <property type="project" value="UniProtKB-KW"/>
</dbReference>
<dbReference type="SUPFAM" id="SSF51395">
    <property type="entry name" value="FMN-linked oxidoreductases"/>
    <property type="match status" value="1"/>
</dbReference>
<dbReference type="Pfam" id="PF07992">
    <property type="entry name" value="Pyr_redox_2"/>
    <property type="match status" value="1"/>
</dbReference>
<keyword evidence="6" id="KW-0479">Metal-binding</keyword>
<keyword evidence="13" id="KW-1185">Reference proteome</keyword>
<proteinExistence type="inferred from homology"/>
<keyword evidence="8" id="KW-0408">Iron</keyword>
<reference evidence="12 13" key="1">
    <citation type="submission" date="2020-05" db="EMBL/GenBank/DDBJ databases">
        <title>Genome Sequencing of Type Strains.</title>
        <authorList>
            <person name="Lemaire J.F."/>
            <person name="Inderbitzin P."/>
            <person name="Gregorio O.A."/>
            <person name="Collins S.B."/>
            <person name="Wespe N."/>
            <person name="Knight-Connoni V."/>
        </authorList>
    </citation>
    <scope>NUCLEOTIDE SEQUENCE [LARGE SCALE GENOMIC DNA]</scope>
    <source>
        <strain evidence="12 13">ATCC 25174</strain>
    </source>
</reference>
<dbReference type="CDD" id="cd02803">
    <property type="entry name" value="OYE_like_FMN_family"/>
    <property type="match status" value="1"/>
</dbReference>
<dbReference type="PANTHER" id="PTHR42917">
    <property type="entry name" value="2,4-DIENOYL-COA REDUCTASE"/>
    <property type="match status" value="1"/>
</dbReference>
<dbReference type="PANTHER" id="PTHR42917:SF2">
    <property type="entry name" value="2,4-DIENOYL-COA REDUCTASE [(2E)-ENOYL-COA-PRODUCING]"/>
    <property type="match status" value="1"/>
</dbReference>
<accession>A0A7Y6A4F7</accession>
<dbReference type="Proteomes" id="UP000565724">
    <property type="component" value="Unassembled WGS sequence"/>
</dbReference>
<organism evidence="12 13">
    <name type="scientific">Cellulomonas humilata</name>
    <dbReference type="NCBI Taxonomy" id="144055"/>
    <lineage>
        <taxon>Bacteria</taxon>
        <taxon>Bacillati</taxon>
        <taxon>Actinomycetota</taxon>
        <taxon>Actinomycetes</taxon>
        <taxon>Micrococcales</taxon>
        <taxon>Cellulomonadaceae</taxon>
        <taxon>Cellulomonas</taxon>
    </lineage>
</organism>
<evidence type="ECO:0000256" key="4">
    <source>
        <dbReference type="ARBA" id="ARBA00022630"/>
    </source>
</evidence>
<dbReference type="InterPro" id="IPR013785">
    <property type="entry name" value="Aldolase_TIM"/>
</dbReference>
<sequence>MSAFAHVIAPGRIGALELANRVIMPPMGTSLSDADGHFSDRQVAWYAERAGTGAGLVVTELTAVSRDLELTAGLAHADSDAAIPALTRLAHAVHAKGGKLGVQLTAGLGRNNAAYTPEQPPVSASDNPNFFDPTVLCRPLTTDEVRTLVGRFADAAVRCAAAGVDMVDLHGHTGYLIDQFLGPQWNRRTDVYGGSIKNRARFATEIIQAIKAAVPGLPISFRLSVSNKMPGSRDLVEAQQIARLLEGAGLDLLMVDDGAYDAMDWVFPPYYLGDACMVPSAQAMKSVVAIPVMAVGNLTPENAEAVLTVGDADFVGVGRGLIADPEWVAKLADGRRDDIRPCIRCNQLCIGAIFTGATIGCAVNPTAGYELERALVPAAVPKHVAVVGGGPAGLEAARVAALRGHAVDVYEKSEHLGGVLLPAATPEFKKELRAMIGWWGRQIADLPVTVHLGTEILADDTRLAGADEVVVATGADPLVLPIPGVDGENVLEVLDAHLHRDRVGSRVVVAGGGLSGADLALELAEAGHEVTIVEKADAIAADLLFINAISLLRSLTDARVHVLTGHLVTEIDEKGLTAVGPDGEVHVDADTVVTAFGVRPAHRLADALAATGLSVHAIGDCVLPAKVGEAINAGYLTAALL</sequence>
<dbReference type="EMBL" id="JABMCI010000070">
    <property type="protein sequence ID" value="NUU19445.1"/>
    <property type="molecule type" value="Genomic_DNA"/>
</dbReference>
<dbReference type="PRINTS" id="PR00469">
    <property type="entry name" value="PNDRDTASEII"/>
</dbReference>
<dbReference type="Pfam" id="PF00724">
    <property type="entry name" value="Oxidored_FMN"/>
    <property type="match status" value="1"/>
</dbReference>
<evidence type="ECO:0000313" key="13">
    <source>
        <dbReference type="Proteomes" id="UP000565724"/>
    </source>
</evidence>
<protein>
    <submittedName>
        <fullName evidence="12">FAD-dependent oxidoreductase</fullName>
    </submittedName>
</protein>
<dbReference type="GO" id="GO:0016491">
    <property type="term" value="F:oxidoreductase activity"/>
    <property type="evidence" value="ECO:0007669"/>
    <property type="project" value="UniProtKB-KW"/>
</dbReference>
<comment type="caution">
    <text evidence="12">The sequence shown here is derived from an EMBL/GenBank/DDBJ whole genome shotgun (WGS) entry which is preliminary data.</text>
</comment>
<dbReference type="InterPro" id="IPR036188">
    <property type="entry name" value="FAD/NAD-bd_sf"/>
</dbReference>
<dbReference type="AlphaFoldDB" id="A0A7Y6A4F7"/>
<evidence type="ECO:0000256" key="8">
    <source>
        <dbReference type="ARBA" id="ARBA00023004"/>
    </source>
</evidence>
<feature type="domain" description="NADH:flavin oxidoreductase/NADH oxidase N-terminal" evidence="10">
    <location>
        <begin position="9"/>
        <end position="337"/>
    </location>
</feature>
<gene>
    <name evidence="12" type="ORF">HP550_19525</name>
</gene>
<dbReference type="GO" id="GO:0010181">
    <property type="term" value="F:FMN binding"/>
    <property type="evidence" value="ECO:0007669"/>
    <property type="project" value="InterPro"/>
</dbReference>
<comment type="similarity">
    <text evidence="3">In the N-terminal section; belongs to the NADH:flavin oxidoreductase/NADH oxidase family.</text>
</comment>
<evidence type="ECO:0000259" key="11">
    <source>
        <dbReference type="Pfam" id="PF07992"/>
    </source>
</evidence>
<dbReference type="GO" id="GO:0046872">
    <property type="term" value="F:metal ion binding"/>
    <property type="evidence" value="ECO:0007669"/>
    <property type="project" value="UniProtKB-KW"/>
</dbReference>
<dbReference type="PRINTS" id="PR00368">
    <property type="entry name" value="FADPNR"/>
</dbReference>
<keyword evidence="9" id="KW-0411">Iron-sulfur</keyword>
<evidence type="ECO:0000313" key="12">
    <source>
        <dbReference type="EMBL" id="NUU19445.1"/>
    </source>
</evidence>
<evidence type="ECO:0000256" key="6">
    <source>
        <dbReference type="ARBA" id="ARBA00022723"/>
    </source>
</evidence>